<evidence type="ECO:0000256" key="6">
    <source>
        <dbReference type="ARBA" id="ARBA00023159"/>
    </source>
</evidence>
<dbReference type="SMART" id="SM01366">
    <property type="entry name" value="c-clamp"/>
    <property type="match status" value="1"/>
</dbReference>
<dbReference type="CDD" id="cd21996">
    <property type="entry name" value="HMG-box_TCF7-like"/>
    <property type="match status" value="1"/>
</dbReference>
<comment type="caution">
    <text evidence="12">The sequence shown here is derived from an EMBL/GenBank/DDBJ whole genome shotgun (WGS) entry which is preliminary data.</text>
</comment>
<dbReference type="EMBL" id="CAJNOR010001047">
    <property type="protein sequence ID" value="CAF1063906.1"/>
    <property type="molecule type" value="Genomic_DNA"/>
</dbReference>
<dbReference type="GO" id="GO:0000981">
    <property type="term" value="F:DNA-binding transcription factor activity, RNA polymerase II-specific"/>
    <property type="evidence" value="ECO:0007669"/>
    <property type="project" value="TreeGrafter"/>
</dbReference>
<accession>A0A814G318</accession>
<evidence type="ECO:0000313" key="14">
    <source>
        <dbReference type="Proteomes" id="UP000663828"/>
    </source>
</evidence>
<protein>
    <recommendedName>
        <fullName evidence="11">HMG box domain-containing protein</fullName>
    </recommendedName>
</protein>
<evidence type="ECO:0000259" key="11">
    <source>
        <dbReference type="PROSITE" id="PS50118"/>
    </source>
</evidence>
<comment type="similarity">
    <text evidence="2">Belongs to the TCF/LEF family.</text>
</comment>
<dbReference type="OrthoDB" id="2307332at2759"/>
<keyword evidence="5 9" id="KW-0238">DNA-binding</keyword>
<dbReference type="SMART" id="SM00398">
    <property type="entry name" value="HMG"/>
    <property type="match status" value="1"/>
</dbReference>
<keyword evidence="14" id="KW-1185">Reference proteome</keyword>
<evidence type="ECO:0000256" key="5">
    <source>
        <dbReference type="ARBA" id="ARBA00023125"/>
    </source>
</evidence>
<dbReference type="GO" id="GO:0000785">
    <property type="term" value="C:chromatin"/>
    <property type="evidence" value="ECO:0007669"/>
    <property type="project" value="TreeGrafter"/>
</dbReference>
<evidence type="ECO:0000256" key="8">
    <source>
        <dbReference type="ARBA" id="ARBA00023242"/>
    </source>
</evidence>
<dbReference type="GO" id="GO:0000978">
    <property type="term" value="F:RNA polymerase II cis-regulatory region sequence-specific DNA binding"/>
    <property type="evidence" value="ECO:0007669"/>
    <property type="project" value="TreeGrafter"/>
</dbReference>
<evidence type="ECO:0000256" key="3">
    <source>
        <dbReference type="ARBA" id="ARBA00022687"/>
    </source>
</evidence>
<keyword evidence="4" id="KW-0805">Transcription regulation</keyword>
<keyword evidence="7" id="KW-0804">Transcription</keyword>
<evidence type="ECO:0000256" key="10">
    <source>
        <dbReference type="SAM" id="MobiDB-lite"/>
    </source>
</evidence>
<evidence type="ECO:0000256" key="4">
    <source>
        <dbReference type="ARBA" id="ARBA00023015"/>
    </source>
</evidence>
<dbReference type="GO" id="GO:1990907">
    <property type="term" value="C:beta-catenin-TCF complex"/>
    <property type="evidence" value="ECO:0007669"/>
    <property type="project" value="TreeGrafter"/>
</dbReference>
<keyword evidence="3" id="KW-0879">Wnt signaling pathway</keyword>
<dbReference type="InterPro" id="IPR009071">
    <property type="entry name" value="HMG_box_dom"/>
</dbReference>
<evidence type="ECO:0000313" key="12">
    <source>
        <dbReference type="EMBL" id="CAF0991087.1"/>
    </source>
</evidence>
<dbReference type="Proteomes" id="UP000663852">
    <property type="component" value="Unassembled WGS sequence"/>
</dbReference>
<dbReference type="FunFam" id="1.10.30.10:FF:000001">
    <property type="entry name" value="transcription factor 7 isoform X2"/>
    <property type="match status" value="1"/>
</dbReference>
<sequence length="344" mass="39097">MSDTTNENDEIKVFSASGTIKIEPDNDIEERLSPVVEEPASPTTNNSTTHNNFPGFYPFPFLYPYFMSAAAAAAQTNASNLLTVKSPIDTQTNHLFGTPVPMSPFPCIPLPPGMMGQPYTSSFFNPFAAPTSSSQLGQTHTNVSTEKSTSNKPRIKKPLNAFMIFMKEQRAHLIEDSTLKESSAINKLLGQKWKELSRTEQDRYYALAKEERNRHLQMYPNWSARDNYGMKRKKQTGRVEKQHVQKAKPSISHENDPKKCRARYGLEGISQWCKHCRRKKKCTRFLDDELNSSRSTPQSDTDDILSRQINSIEDDHNDSNEENKHQVHTKSASVPSYFTSSFLY</sequence>
<evidence type="ECO:0000256" key="1">
    <source>
        <dbReference type="ARBA" id="ARBA00004123"/>
    </source>
</evidence>
<feature type="region of interest" description="Disordered" evidence="10">
    <location>
        <begin position="130"/>
        <end position="153"/>
    </location>
</feature>
<evidence type="ECO:0000256" key="9">
    <source>
        <dbReference type="PROSITE-ProRule" id="PRU00267"/>
    </source>
</evidence>
<feature type="compositionally biased region" description="Polar residues" evidence="10">
    <location>
        <begin position="130"/>
        <end position="152"/>
    </location>
</feature>
<evidence type="ECO:0000313" key="15">
    <source>
        <dbReference type="Proteomes" id="UP000663852"/>
    </source>
</evidence>
<proteinExistence type="inferred from homology"/>
<keyword evidence="8 9" id="KW-0539">Nucleus</keyword>
<dbReference type="PROSITE" id="PS50118">
    <property type="entry name" value="HMG_BOX_2"/>
    <property type="match status" value="1"/>
</dbReference>
<dbReference type="EMBL" id="CAJNOJ010000058">
    <property type="protein sequence ID" value="CAF0991087.1"/>
    <property type="molecule type" value="Genomic_DNA"/>
</dbReference>
<evidence type="ECO:0000313" key="13">
    <source>
        <dbReference type="EMBL" id="CAF1063906.1"/>
    </source>
</evidence>
<reference evidence="12" key="1">
    <citation type="submission" date="2021-02" db="EMBL/GenBank/DDBJ databases">
        <authorList>
            <person name="Nowell W R."/>
        </authorList>
    </citation>
    <scope>NUCLEOTIDE SEQUENCE</scope>
</reference>
<dbReference type="InterPro" id="IPR024940">
    <property type="entry name" value="TCF/LEF"/>
</dbReference>
<dbReference type="PANTHER" id="PTHR10373:SF38">
    <property type="entry name" value="PROTEIN PANGOLIN, ISOFORM J"/>
    <property type="match status" value="1"/>
</dbReference>
<dbReference type="SUPFAM" id="SSF47095">
    <property type="entry name" value="HMG-box"/>
    <property type="match status" value="1"/>
</dbReference>
<feature type="domain" description="HMG box" evidence="11">
    <location>
        <begin position="155"/>
        <end position="223"/>
    </location>
</feature>
<evidence type="ECO:0000256" key="7">
    <source>
        <dbReference type="ARBA" id="ARBA00023163"/>
    </source>
</evidence>
<dbReference type="GO" id="GO:0060070">
    <property type="term" value="P:canonical Wnt signaling pathway"/>
    <property type="evidence" value="ECO:0007669"/>
    <property type="project" value="TreeGrafter"/>
</dbReference>
<dbReference type="Proteomes" id="UP000663828">
    <property type="component" value="Unassembled WGS sequence"/>
</dbReference>
<evidence type="ECO:0000256" key="2">
    <source>
        <dbReference type="ARBA" id="ARBA00006569"/>
    </source>
</evidence>
<comment type="subcellular location">
    <subcellularLocation>
        <location evidence="1">Nucleus</location>
    </subcellularLocation>
</comment>
<dbReference type="Gene3D" id="1.10.30.10">
    <property type="entry name" value="High mobility group box domain"/>
    <property type="match status" value="1"/>
</dbReference>
<organism evidence="12 15">
    <name type="scientific">Adineta ricciae</name>
    <name type="common">Rotifer</name>
    <dbReference type="NCBI Taxonomy" id="249248"/>
    <lineage>
        <taxon>Eukaryota</taxon>
        <taxon>Metazoa</taxon>
        <taxon>Spiralia</taxon>
        <taxon>Gnathifera</taxon>
        <taxon>Rotifera</taxon>
        <taxon>Eurotatoria</taxon>
        <taxon>Bdelloidea</taxon>
        <taxon>Adinetida</taxon>
        <taxon>Adinetidae</taxon>
        <taxon>Adineta</taxon>
    </lineage>
</organism>
<name>A0A814G318_ADIRI</name>
<feature type="DNA-binding region" description="HMG box" evidence="9">
    <location>
        <begin position="155"/>
        <end position="223"/>
    </location>
</feature>
<dbReference type="InterPro" id="IPR036910">
    <property type="entry name" value="HMG_box_dom_sf"/>
</dbReference>
<keyword evidence="6" id="KW-0010">Activator</keyword>
<dbReference type="PANTHER" id="PTHR10373">
    <property type="entry name" value="TRANSCRIPTION FACTOR 7 FAMILY MEMBER"/>
    <property type="match status" value="1"/>
</dbReference>
<dbReference type="Pfam" id="PF00505">
    <property type="entry name" value="HMG_box"/>
    <property type="match status" value="1"/>
</dbReference>
<gene>
    <name evidence="12" type="ORF">EDS130_LOCUS14394</name>
    <name evidence="13" type="ORF">XAT740_LOCUS16438</name>
</gene>
<feature type="region of interest" description="Disordered" evidence="10">
    <location>
        <begin position="231"/>
        <end position="258"/>
    </location>
</feature>
<dbReference type="AlphaFoldDB" id="A0A814G318"/>